<dbReference type="InterPro" id="IPR032710">
    <property type="entry name" value="NTF2-like_dom_sf"/>
</dbReference>
<dbReference type="GO" id="GO:0016747">
    <property type="term" value="F:acyltransferase activity, transferring groups other than amino-acyl groups"/>
    <property type="evidence" value="ECO:0007669"/>
    <property type="project" value="TreeGrafter"/>
</dbReference>
<dbReference type="SUPFAM" id="SSF54427">
    <property type="entry name" value="NTF2-like"/>
    <property type="match status" value="1"/>
</dbReference>
<evidence type="ECO:0000313" key="5">
    <source>
        <dbReference type="EMBL" id="GGI03351.1"/>
    </source>
</evidence>
<dbReference type="InterPro" id="IPR029058">
    <property type="entry name" value="AB_hydrolase_fold"/>
</dbReference>
<dbReference type="InterPro" id="IPR001119">
    <property type="entry name" value="SLH_dom"/>
</dbReference>
<keyword evidence="2" id="KW-0326">Glycosidase</keyword>
<proteinExistence type="predicted"/>
<dbReference type="Gene3D" id="3.40.50.1820">
    <property type="entry name" value="alpha/beta hydrolase"/>
    <property type="match status" value="1"/>
</dbReference>
<accession>A0A8J3ESN0</accession>
<dbReference type="Proteomes" id="UP000650511">
    <property type="component" value="Unassembled WGS sequence"/>
</dbReference>
<dbReference type="Pfam" id="PF00756">
    <property type="entry name" value="Esterase"/>
    <property type="match status" value="1"/>
</dbReference>
<evidence type="ECO:0000259" key="4">
    <source>
        <dbReference type="PROSITE" id="PS51272"/>
    </source>
</evidence>
<dbReference type="Gene3D" id="2.60.120.260">
    <property type="entry name" value="Galactose-binding domain-like"/>
    <property type="match status" value="1"/>
</dbReference>
<dbReference type="InterPro" id="IPR050583">
    <property type="entry name" value="Mycobacterial_A85_antigen"/>
</dbReference>
<feature type="chain" id="PRO_5035197201" description="SLH domain-containing protein" evidence="3">
    <location>
        <begin position="40"/>
        <end position="759"/>
    </location>
</feature>
<dbReference type="EMBL" id="BMHA01000001">
    <property type="protein sequence ID" value="GGI03351.1"/>
    <property type="molecule type" value="Genomic_DNA"/>
</dbReference>
<keyword evidence="1" id="KW-0378">Hydrolase</keyword>
<feature type="domain" description="SLH" evidence="4">
    <location>
        <begin position="695"/>
        <end position="758"/>
    </location>
</feature>
<sequence>MTSTPLRSAARAVAHRPPFALALVLALLAPLLTPANALAQTPDAARVEVDLEGPARFQLGDDPAWADPDLDDGDWDAVEVPYNNHPAFDDHDGFGWYRVSFDLPAEADGANLVAALGFVDDADEAYLNGVLIGRSGSFPPNANSQWFEQRLYPVPADAPVYGGRNVLALRVYDLSGAGGWYQGPLGIYSKDVLRERVYGIDAEPADAATTTAVDRLLRRQRAALAAGDVELYLDTLHEDYVHDGHDRDRQARRLQRWVDDSGGRLELRDTEVEVLVDVDGRLLVDTNRAVTGTRDGAPHDFRERQQEFLVLDPDTMTELGNRSRFFRDTVESELEVPGEVRDREYVVYLPPSYYTADEHDFPVVYLLHGINGGSREWEPRDFGARLDALYTDDGLAESIVVMPDGESLWYSDWDHTRWRTMFVEELVPQVDAEYRTLDQREFRGLSGVSMGGFGAFSLGWSFPELFSSIASHMGSLTFAGGSGNPTPVNLVQDLDADLLDSSTYFFDACEDDDYNFDNGVRTLSSRMTERGIEHTAVVYAEGRHNDDCWLPRIADSFGMHSAHVRANGLVEPAPPAAQRPWACTGAGDVAFADDPRVELTCLVELGLVAGYPDGTYRPALPVSRQQVAAVLTRVLDRLEAPLPAGPSPAARLHDVGILQGTTDGDLALARSITRGQLASLVSRALAFADLPLEAGDPDAFRDLSGGSHDDALAALHAAELLAGYPDGTARAGTTLNRHQLATVLARLVDHLDALDAPDA</sequence>
<feature type="signal peptide" evidence="3">
    <location>
        <begin position="1"/>
        <end position="39"/>
    </location>
</feature>
<dbReference type="PROSITE" id="PS51272">
    <property type="entry name" value="SLH"/>
    <property type="match status" value="2"/>
</dbReference>
<dbReference type="SUPFAM" id="SSF49785">
    <property type="entry name" value="Galactose-binding domain-like"/>
    <property type="match status" value="1"/>
</dbReference>
<keyword evidence="3" id="KW-0732">Signal</keyword>
<dbReference type="Pfam" id="PF00395">
    <property type="entry name" value="SLH"/>
    <property type="match status" value="1"/>
</dbReference>
<dbReference type="InterPro" id="IPR000801">
    <property type="entry name" value="Esterase-like"/>
</dbReference>
<dbReference type="AlphaFoldDB" id="A0A8J3ESN0"/>
<reference evidence="5" key="1">
    <citation type="journal article" date="2014" name="Int. J. Syst. Evol. Microbiol.">
        <title>Complete genome sequence of Corynebacterium casei LMG S-19264T (=DSM 44701T), isolated from a smear-ripened cheese.</title>
        <authorList>
            <consortium name="US DOE Joint Genome Institute (JGI-PGF)"/>
            <person name="Walter F."/>
            <person name="Albersmeier A."/>
            <person name="Kalinowski J."/>
            <person name="Ruckert C."/>
        </authorList>
    </citation>
    <scope>NUCLEOTIDE SEQUENCE</scope>
    <source>
        <strain evidence="5">CGMCC 1.14988</strain>
    </source>
</reference>
<protein>
    <recommendedName>
        <fullName evidence="4">SLH domain-containing protein</fullName>
    </recommendedName>
</protein>
<evidence type="ECO:0000256" key="3">
    <source>
        <dbReference type="SAM" id="SignalP"/>
    </source>
</evidence>
<dbReference type="InterPro" id="IPR025300">
    <property type="entry name" value="BetaGal_jelly_roll_dom"/>
</dbReference>
<dbReference type="PANTHER" id="PTHR48098:SF1">
    <property type="entry name" value="DIACYLGLYCEROL ACYLTRANSFERASE_MYCOLYLTRANSFERASE AG85A"/>
    <property type="match status" value="1"/>
</dbReference>
<dbReference type="SUPFAM" id="SSF53474">
    <property type="entry name" value="alpha/beta-Hydrolases"/>
    <property type="match status" value="1"/>
</dbReference>
<dbReference type="PANTHER" id="PTHR48098">
    <property type="entry name" value="ENTEROCHELIN ESTERASE-RELATED"/>
    <property type="match status" value="1"/>
</dbReference>
<comment type="caution">
    <text evidence="5">The sequence shown here is derived from an EMBL/GenBank/DDBJ whole genome shotgun (WGS) entry which is preliminary data.</text>
</comment>
<dbReference type="GO" id="GO:0004553">
    <property type="term" value="F:hydrolase activity, hydrolyzing O-glycosyl compounds"/>
    <property type="evidence" value="ECO:0007669"/>
    <property type="project" value="UniProtKB-ARBA"/>
</dbReference>
<dbReference type="RefSeq" id="WP_130648383.1">
    <property type="nucleotide sequence ID" value="NZ_BMHA01000001.1"/>
</dbReference>
<reference evidence="5" key="2">
    <citation type="submission" date="2020-09" db="EMBL/GenBank/DDBJ databases">
        <authorList>
            <person name="Sun Q."/>
            <person name="Zhou Y."/>
        </authorList>
    </citation>
    <scope>NUCLEOTIDE SEQUENCE</scope>
    <source>
        <strain evidence="5">CGMCC 1.14988</strain>
    </source>
</reference>
<dbReference type="InterPro" id="IPR008979">
    <property type="entry name" value="Galactose-bd-like_sf"/>
</dbReference>
<gene>
    <name evidence="5" type="ORF">GCM10011354_03600</name>
</gene>
<dbReference type="OrthoDB" id="9762066at2"/>
<name>A0A8J3ESN0_9ACTN</name>
<organism evidence="5 6">
    <name type="scientific">Egicoccus halophilus</name>
    <dbReference type="NCBI Taxonomy" id="1670830"/>
    <lineage>
        <taxon>Bacteria</taxon>
        <taxon>Bacillati</taxon>
        <taxon>Actinomycetota</taxon>
        <taxon>Nitriliruptoria</taxon>
        <taxon>Egicoccales</taxon>
        <taxon>Egicoccaceae</taxon>
        <taxon>Egicoccus</taxon>
    </lineage>
</organism>
<evidence type="ECO:0000313" key="6">
    <source>
        <dbReference type="Proteomes" id="UP000650511"/>
    </source>
</evidence>
<feature type="domain" description="SLH" evidence="4">
    <location>
        <begin position="582"/>
        <end position="645"/>
    </location>
</feature>
<evidence type="ECO:0000256" key="2">
    <source>
        <dbReference type="ARBA" id="ARBA00023295"/>
    </source>
</evidence>
<dbReference type="Pfam" id="PF13364">
    <property type="entry name" value="BetaGal_ABD2"/>
    <property type="match status" value="1"/>
</dbReference>
<evidence type="ECO:0000256" key="1">
    <source>
        <dbReference type="ARBA" id="ARBA00022801"/>
    </source>
</evidence>
<keyword evidence="6" id="KW-1185">Reference proteome</keyword>